<dbReference type="InterPro" id="IPR036736">
    <property type="entry name" value="ACP-like_sf"/>
</dbReference>
<feature type="domain" description="AMP-dependent synthetase/ligase" evidence="2">
    <location>
        <begin position="5"/>
        <end position="307"/>
    </location>
</feature>
<dbReference type="Gene3D" id="1.10.1200.10">
    <property type="entry name" value="ACP-like"/>
    <property type="match status" value="1"/>
</dbReference>
<feature type="domain" description="Acyltransferase 3" evidence="4">
    <location>
        <begin position="520"/>
        <end position="778"/>
    </location>
</feature>
<dbReference type="InterPro" id="IPR000873">
    <property type="entry name" value="AMP-dep_synth/lig_dom"/>
</dbReference>
<organism evidence="5 6">
    <name type="scientific">Pseudonocardia hydrocarbonoxydans</name>
    <dbReference type="NCBI Taxonomy" id="76726"/>
    <lineage>
        <taxon>Bacteria</taxon>
        <taxon>Bacillati</taxon>
        <taxon>Actinomycetota</taxon>
        <taxon>Actinomycetes</taxon>
        <taxon>Pseudonocardiales</taxon>
        <taxon>Pseudonocardiaceae</taxon>
        <taxon>Pseudonocardia</taxon>
    </lineage>
</organism>
<dbReference type="InterPro" id="IPR002656">
    <property type="entry name" value="Acyl_transf_3_dom"/>
</dbReference>
<dbReference type="Pfam" id="PF01757">
    <property type="entry name" value="Acyl_transf_3"/>
    <property type="match status" value="1"/>
</dbReference>
<dbReference type="GO" id="GO:0016747">
    <property type="term" value="F:acyltransferase activity, transferring groups other than amino-acyl groups"/>
    <property type="evidence" value="ECO:0007669"/>
    <property type="project" value="InterPro"/>
</dbReference>
<keyword evidence="1" id="KW-0812">Transmembrane</keyword>
<reference evidence="5 6" key="1">
    <citation type="submission" date="2019-06" db="EMBL/GenBank/DDBJ databases">
        <title>Whole genome shotgun sequence of Pseudonocardia hydrocarbonoxydans NBRC 14498.</title>
        <authorList>
            <person name="Hosoyama A."/>
            <person name="Uohara A."/>
            <person name="Ohji S."/>
            <person name="Ichikawa N."/>
        </authorList>
    </citation>
    <scope>NUCLEOTIDE SEQUENCE [LARGE SCALE GENOMIC DNA]</scope>
    <source>
        <strain evidence="5 6">NBRC 14498</strain>
    </source>
</reference>
<dbReference type="InterPro" id="IPR009081">
    <property type="entry name" value="PP-bd_ACP"/>
</dbReference>
<accession>A0A4Y3WQR4</accession>
<evidence type="ECO:0000256" key="1">
    <source>
        <dbReference type="SAM" id="Phobius"/>
    </source>
</evidence>
<dbReference type="SUPFAM" id="SSF56801">
    <property type="entry name" value="Acetyl-CoA synthetase-like"/>
    <property type="match status" value="1"/>
</dbReference>
<dbReference type="Gene3D" id="3.40.50.12780">
    <property type="entry name" value="N-terminal domain of ligase-like"/>
    <property type="match status" value="1"/>
</dbReference>
<feature type="transmembrane region" description="Helical" evidence="1">
    <location>
        <begin position="643"/>
        <end position="663"/>
    </location>
</feature>
<dbReference type="Pfam" id="PF00501">
    <property type="entry name" value="AMP-binding"/>
    <property type="match status" value="1"/>
</dbReference>
<comment type="caution">
    <text evidence="5">The sequence shown here is derived from an EMBL/GenBank/DDBJ whole genome shotgun (WGS) entry which is preliminary data.</text>
</comment>
<dbReference type="InterPro" id="IPR050237">
    <property type="entry name" value="ATP-dep_AMP-bd_enzyme"/>
</dbReference>
<dbReference type="PANTHER" id="PTHR43767:SF10">
    <property type="entry name" value="SURFACTIN SYNTHASE SUBUNIT 1"/>
    <property type="match status" value="1"/>
</dbReference>
<dbReference type="PANTHER" id="PTHR43767">
    <property type="entry name" value="LONG-CHAIN-FATTY-ACID--COA LIGASE"/>
    <property type="match status" value="1"/>
</dbReference>
<evidence type="ECO:0000259" key="2">
    <source>
        <dbReference type="Pfam" id="PF00501"/>
    </source>
</evidence>
<keyword evidence="1" id="KW-0472">Membrane</keyword>
<feature type="transmembrane region" description="Helical" evidence="1">
    <location>
        <begin position="741"/>
        <end position="760"/>
    </location>
</feature>
<proteinExistence type="predicted"/>
<feature type="domain" description="Carrier" evidence="3">
    <location>
        <begin position="456"/>
        <end position="504"/>
    </location>
</feature>
<name>A0A4Y3WQR4_9PSEU</name>
<evidence type="ECO:0000259" key="3">
    <source>
        <dbReference type="Pfam" id="PF00550"/>
    </source>
</evidence>
<evidence type="ECO:0000259" key="4">
    <source>
        <dbReference type="Pfam" id="PF01757"/>
    </source>
</evidence>
<feature type="transmembrane region" description="Helical" evidence="1">
    <location>
        <begin position="669"/>
        <end position="686"/>
    </location>
</feature>
<dbReference type="SUPFAM" id="SSF47336">
    <property type="entry name" value="ACP-like"/>
    <property type="match status" value="1"/>
</dbReference>
<feature type="transmembrane region" description="Helical" evidence="1">
    <location>
        <begin position="611"/>
        <end position="631"/>
    </location>
</feature>
<dbReference type="EMBL" id="BJNG01000025">
    <property type="protein sequence ID" value="GEC20828.1"/>
    <property type="molecule type" value="Genomic_DNA"/>
</dbReference>
<sequence>MGPDGGSLTYRDLADRVDDVGDRLGARRRLVLLGAGNDVDTLVTHLAALRGGHPVLLAAGQDPRTLAALTARYDPDVVAGRVDGAWTLVERRRGSAHDLHPDLAVLLSTSGSTGSPKLVRIPASGVVANADAIGEYLDIRPTDRAATTLPLHYCYGLSVVHSNLARGAALLLSDRSVTDPGFWTAFRDGAGTSLHAVPHTVELLDRVGFPEMELPHLRYLTQAGGRLAPDVVRRYARLGERRGWRFFVMYGQTEATARMAYLPPERAAECPGAVGVPIPGGSLDIEDPDPTGTGELVYRGANVMLGYAEQPADLTRGRDVHALRTGDLARRRPDGMIEIVGRRSRVVKPFGLRIDLDRVEQLLAAQGCTAACTGDDARLVVAVTGGADTARVRRFVAERTGLPDVAVRVVGLPELPRRPNGKIDYAAVARHRPRRRMRWPTARPRTVPGAFRAVFPLAALPPDATFTSLGGDSLSYVQMTLELQRALGHLPADWETTTIGALSELPRRTRVWVTAETGVVLRAVAIVLVVGSHVGLFDVKGGAHLLMGVTGWAFARFVLAGGPRRWTILRATARIAVPTALWIAWRARTEDDVVLSQALLVNQFLDPSAWGYWYVESLCQILLVLGLLLAVPAVRRCERARPLGFALGLLGVALVGRLFPLPGNEFSDRLMSTHLVLWLFVLGWVVARSTGPVQRVAVAGLVVVLVPGFFDSPLRAAVVTGGLLLLALAPRIAVPRPLVRPVGAVAGASLAVYLTHYAVYPELLPHASPLPVVVACVVTGIGVQAGLSAAARSLARAHRALRHRTVTPLGQPFPVAVPSSP</sequence>
<gene>
    <name evidence="5" type="ORF">PHY01_31110</name>
</gene>
<keyword evidence="1" id="KW-1133">Transmembrane helix</keyword>
<dbReference type="InterPro" id="IPR042099">
    <property type="entry name" value="ANL_N_sf"/>
</dbReference>
<dbReference type="AlphaFoldDB" id="A0A4Y3WQR4"/>
<dbReference type="Proteomes" id="UP000320338">
    <property type="component" value="Unassembled WGS sequence"/>
</dbReference>
<feature type="transmembrane region" description="Helical" evidence="1">
    <location>
        <begin position="772"/>
        <end position="795"/>
    </location>
</feature>
<evidence type="ECO:0000313" key="5">
    <source>
        <dbReference type="EMBL" id="GEC20828.1"/>
    </source>
</evidence>
<dbReference type="Pfam" id="PF00550">
    <property type="entry name" value="PP-binding"/>
    <property type="match status" value="1"/>
</dbReference>
<protein>
    <submittedName>
        <fullName evidence="5">AMP-dependent synthetase</fullName>
    </submittedName>
</protein>
<keyword evidence="6" id="KW-1185">Reference proteome</keyword>
<evidence type="ECO:0000313" key="6">
    <source>
        <dbReference type="Proteomes" id="UP000320338"/>
    </source>
</evidence>